<dbReference type="Gene3D" id="3.10.450.50">
    <property type="match status" value="1"/>
</dbReference>
<evidence type="ECO:0000256" key="1">
    <source>
        <dbReference type="SAM" id="MobiDB-lite"/>
    </source>
</evidence>
<dbReference type="RefSeq" id="WP_184579460.1">
    <property type="nucleotide sequence ID" value="NZ_JACHJL010000028.1"/>
</dbReference>
<dbReference type="Proteomes" id="UP000588098">
    <property type="component" value="Unassembled WGS sequence"/>
</dbReference>
<comment type="caution">
    <text evidence="2">The sequence shown here is derived from an EMBL/GenBank/DDBJ whole genome shotgun (WGS) entry which is preliminary data.</text>
</comment>
<proteinExistence type="predicted"/>
<feature type="region of interest" description="Disordered" evidence="1">
    <location>
        <begin position="1"/>
        <end position="20"/>
    </location>
</feature>
<sequence>MPPHPLRKASDTAPPTSTRILARETEGPLLCWRQPHIDWGREFHGREAIRSWSDAAFIEQQVTQKVSEAYKAETLATLTPRSRRQRLHHRPGRLDLPV</sequence>
<keyword evidence="3" id="KW-1185">Reference proteome</keyword>
<accession>A0A7W9QGH2</accession>
<reference evidence="2 3" key="1">
    <citation type="submission" date="2020-08" db="EMBL/GenBank/DDBJ databases">
        <title>Genomic Encyclopedia of Type Strains, Phase III (KMG-III): the genomes of soil and plant-associated and newly described type strains.</title>
        <authorList>
            <person name="Whitman W."/>
        </authorList>
    </citation>
    <scope>NUCLEOTIDE SEQUENCE [LARGE SCALE GENOMIC DNA]</scope>
    <source>
        <strain evidence="2 3">CECT 8305</strain>
    </source>
</reference>
<protein>
    <submittedName>
        <fullName evidence="2">Uncharacterized protein</fullName>
    </submittedName>
</protein>
<name>A0A7W9QGH2_9ACTN</name>
<dbReference type="EMBL" id="JACHJL010000028">
    <property type="protein sequence ID" value="MBB5939820.1"/>
    <property type="molecule type" value="Genomic_DNA"/>
</dbReference>
<evidence type="ECO:0000313" key="3">
    <source>
        <dbReference type="Proteomes" id="UP000588098"/>
    </source>
</evidence>
<gene>
    <name evidence="2" type="ORF">FHS42_006916</name>
</gene>
<dbReference type="AlphaFoldDB" id="A0A7W9QGH2"/>
<evidence type="ECO:0000313" key="2">
    <source>
        <dbReference type="EMBL" id="MBB5939820.1"/>
    </source>
</evidence>
<organism evidence="2 3">
    <name type="scientific">Streptomyces zagrosensis</name>
    <dbReference type="NCBI Taxonomy" id="1042984"/>
    <lineage>
        <taxon>Bacteria</taxon>
        <taxon>Bacillati</taxon>
        <taxon>Actinomycetota</taxon>
        <taxon>Actinomycetes</taxon>
        <taxon>Kitasatosporales</taxon>
        <taxon>Streptomycetaceae</taxon>
        <taxon>Streptomyces</taxon>
    </lineage>
</organism>